<sequence>MTQLPYQYGTNQLQTGAGLPGRNGWGVTGLIAAILAAALVLLMAVLSPYWFVLQRQLDLPIQAVYVVTRVTDWLKLVIAAVAVLLSVIGLLQKRLPKRAAAAGLGLGGVIVAGFLTSQLGHLILSLGGL</sequence>
<keyword evidence="3" id="KW-1185">Reference proteome</keyword>
<evidence type="ECO:0000313" key="3">
    <source>
        <dbReference type="Proteomes" id="UP000061839"/>
    </source>
</evidence>
<evidence type="ECO:0000256" key="1">
    <source>
        <dbReference type="SAM" id="Phobius"/>
    </source>
</evidence>
<keyword evidence="1" id="KW-1133">Transmembrane helix</keyword>
<gene>
    <name evidence="2" type="ORF">UM93_02170</name>
</gene>
<dbReference type="KEGG" id="ari:UM93_02170"/>
<proteinExistence type="predicted"/>
<dbReference type="AlphaFoldDB" id="A0A0D4BW15"/>
<dbReference type="STRING" id="1618207.UM93_02170"/>
<evidence type="ECO:0000313" key="2">
    <source>
        <dbReference type="EMBL" id="AJT40637.1"/>
    </source>
</evidence>
<feature type="transmembrane region" description="Helical" evidence="1">
    <location>
        <begin position="73"/>
        <end position="91"/>
    </location>
</feature>
<protein>
    <submittedName>
        <fullName evidence="2">Uncharacterized protein</fullName>
    </submittedName>
</protein>
<keyword evidence="1" id="KW-0812">Transmembrane</keyword>
<dbReference type="Proteomes" id="UP000061839">
    <property type="component" value="Chromosome"/>
</dbReference>
<keyword evidence="1" id="KW-0472">Membrane</keyword>
<feature type="transmembrane region" description="Helical" evidence="1">
    <location>
        <begin position="103"/>
        <end position="124"/>
    </location>
</feature>
<dbReference type="EMBL" id="CP011005">
    <property type="protein sequence ID" value="AJT40637.1"/>
    <property type="molecule type" value="Genomic_DNA"/>
</dbReference>
<dbReference type="RefSeq" id="WP_045073391.1">
    <property type="nucleotide sequence ID" value="NZ_CP011005.1"/>
</dbReference>
<name>A0A0D4BW15_9MICC</name>
<feature type="transmembrane region" description="Helical" evidence="1">
    <location>
        <begin position="30"/>
        <end position="53"/>
    </location>
</feature>
<reference evidence="2 3" key="1">
    <citation type="journal article" date="2015" name="Genome Announc.">
        <title>Complete Genome Sequencing of Protease-Producing Novel Arthrobacter sp. Strain IHBB 11108 Using PacBio Single-Molecule Real-Time Sequencing Technology.</title>
        <authorList>
            <person name="Kiran S."/>
            <person name="Swarnkar M.K."/>
            <person name="Pal M."/>
            <person name="Thakur R."/>
            <person name="Tewari R."/>
            <person name="Singh A.K."/>
            <person name="Gulati A."/>
        </authorList>
    </citation>
    <scope>NUCLEOTIDE SEQUENCE [LARGE SCALE GENOMIC DNA]</scope>
    <source>
        <strain evidence="2 3">IHBB 11108</strain>
    </source>
</reference>
<dbReference type="PATRIC" id="fig|1618207.4.peg.445"/>
<accession>A0A0D4BW15</accession>
<dbReference type="HOGENOM" id="CLU_1944257_0_0_11"/>
<organism evidence="2 3">
    <name type="scientific">Psychromicrobium lacuslunae</name>
    <dbReference type="NCBI Taxonomy" id="1618207"/>
    <lineage>
        <taxon>Bacteria</taxon>
        <taxon>Bacillati</taxon>
        <taxon>Actinomycetota</taxon>
        <taxon>Actinomycetes</taxon>
        <taxon>Micrococcales</taxon>
        <taxon>Micrococcaceae</taxon>
        <taxon>Psychromicrobium</taxon>
    </lineage>
</organism>